<dbReference type="InterPro" id="IPR038232">
    <property type="entry name" value="PknH-like_Extracell_sf"/>
</dbReference>
<feature type="transmembrane region" description="Helical" evidence="1">
    <location>
        <begin position="178"/>
        <end position="199"/>
    </location>
</feature>
<evidence type="ECO:0000256" key="1">
    <source>
        <dbReference type="SAM" id="Phobius"/>
    </source>
</evidence>
<dbReference type="RefSeq" id="WP_133427593.1">
    <property type="nucleotide sequence ID" value="NZ_SDLO01000017.1"/>
</dbReference>
<keyword evidence="1" id="KW-1133">Transmembrane helix</keyword>
<gene>
    <name evidence="3" type="ORF">EUA03_19190</name>
</gene>
<keyword evidence="1" id="KW-0812">Transmembrane</keyword>
<feature type="transmembrane region" description="Helical" evidence="1">
    <location>
        <begin position="108"/>
        <end position="128"/>
    </location>
</feature>
<evidence type="ECO:0000313" key="4">
    <source>
        <dbReference type="Proteomes" id="UP000294929"/>
    </source>
</evidence>
<protein>
    <submittedName>
        <fullName evidence="3">Sensor domain-containing protein</fullName>
    </submittedName>
</protein>
<name>A0A4R5WBD2_MYCMU</name>
<dbReference type="EMBL" id="SDLO01000017">
    <property type="protein sequence ID" value="TDK86699.1"/>
    <property type="molecule type" value="Genomic_DNA"/>
</dbReference>
<comment type="caution">
    <text evidence="3">The sequence shown here is derived from an EMBL/GenBank/DDBJ whole genome shotgun (WGS) entry which is preliminary data.</text>
</comment>
<dbReference type="Proteomes" id="UP000294929">
    <property type="component" value="Unassembled WGS sequence"/>
</dbReference>
<evidence type="ECO:0000313" key="3">
    <source>
        <dbReference type="EMBL" id="TDK86699.1"/>
    </source>
</evidence>
<dbReference type="Pfam" id="PF14032">
    <property type="entry name" value="PknH_C"/>
    <property type="match status" value="1"/>
</dbReference>
<dbReference type="AlphaFoldDB" id="A0A4R5WBD2"/>
<proteinExistence type="predicted"/>
<organism evidence="3 4">
    <name type="scientific">Mycolicibacterium mucogenicum</name>
    <name type="common">Mycobacterium mucogenicum</name>
    <dbReference type="NCBI Taxonomy" id="56689"/>
    <lineage>
        <taxon>Bacteria</taxon>
        <taxon>Bacillati</taxon>
        <taxon>Actinomycetota</taxon>
        <taxon>Actinomycetes</taxon>
        <taxon>Mycobacteriales</taxon>
        <taxon>Mycobacteriaceae</taxon>
        <taxon>Mycolicibacterium</taxon>
    </lineage>
</organism>
<sequence length="506" mass="55281">MTTTDERTMSPHLQSWLGVVGIVAAPLSAITALFYYFGRVSTNAQMTYLGLSPDLVGFTTNDYVAQSANVLYFVALWSLVVCAAVLAFCLGFRSLVRRGRHQVALRRVALTVLILGIGALLRGVHGVWSPASYDNDRQWQTPAALAIGAALLLLGEWLRRACDDPTQSALPPTRVGQAIFGINAVVLILAIFASTNAFAAKAGTVEGINAVARLWSTNSTVILDTPDQLELPSELIKVRTLPGRDAQQQPTYRYECFRPVAVRGDRWVLMPAGWKREFGFTVIVTADASHRIMLRNIKDTGPDIGDGPNVRDYWPCPEFVKTVKGDDIVTQLLSFEDVKRVAQVPAFPVTNEYVQRPQRDSAPRAPSCAEAVNPTAYEPGRDSGFLRRSGREMVDPASQTRMDESVIEFATPRQASAYFEPIRSQWDACKKSTITVGTQRITVGDLSEDHHVWTLVVKTSNEPGGQCARASAAISNVVSDVVACGPKASERATAVATAIRDRFPKE</sequence>
<reference evidence="3 4" key="1">
    <citation type="submission" date="2019-01" db="EMBL/GenBank/DDBJ databases">
        <title>High-quality-draft genome sequences of five non-tuberculosis mycobacteriaceae isolated from a nosocomial environment.</title>
        <authorList>
            <person name="Tiago I."/>
            <person name="Alarico S."/>
            <person name="Pereira S.G."/>
            <person name="Coelho C."/>
            <person name="Maranha A."/>
            <person name="Empadinhas N."/>
        </authorList>
    </citation>
    <scope>NUCLEOTIDE SEQUENCE [LARGE SCALE GENOMIC DNA]</scope>
    <source>
        <strain evidence="3 4">24AIII</strain>
    </source>
</reference>
<dbReference type="Gene3D" id="3.40.1000.70">
    <property type="entry name" value="PknH-like extracellular domain"/>
    <property type="match status" value="1"/>
</dbReference>
<evidence type="ECO:0000259" key="2">
    <source>
        <dbReference type="Pfam" id="PF14032"/>
    </source>
</evidence>
<feature type="transmembrane region" description="Helical" evidence="1">
    <location>
        <begin position="140"/>
        <end position="158"/>
    </location>
</feature>
<keyword evidence="1" id="KW-0472">Membrane</keyword>
<dbReference type="InterPro" id="IPR026954">
    <property type="entry name" value="PknH-like_Extracell"/>
</dbReference>
<feature type="domain" description="PknH-like extracellular" evidence="2">
    <location>
        <begin position="330"/>
        <end position="502"/>
    </location>
</feature>
<feature type="transmembrane region" description="Helical" evidence="1">
    <location>
        <begin position="16"/>
        <end position="37"/>
    </location>
</feature>
<accession>A0A4R5WBD2</accession>
<feature type="transmembrane region" description="Helical" evidence="1">
    <location>
        <begin position="70"/>
        <end position="96"/>
    </location>
</feature>